<accession>J9CY40</accession>
<evidence type="ECO:0000256" key="10">
    <source>
        <dbReference type="ARBA" id="ARBA00022840"/>
    </source>
</evidence>
<dbReference type="EMBL" id="AMCI01001554">
    <property type="protein sequence ID" value="EJX05166.1"/>
    <property type="molecule type" value="Genomic_DNA"/>
</dbReference>
<gene>
    <name evidence="19" type="ORF">EVA_06726</name>
</gene>
<evidence type="ECO:0000256" key="1">
    <source>
        <dbReference type="ARBA" id="ARBA00004496"/>
    </source>
</evidence>
<dbReference type="FunFam" id="2.40.50.140:FF:000045">
    <property type="entry name" value="Phenylalanine--tRNA ligase beta subunit"/>
    <property type="match status" value="1"/>
</dbReference>
<comment type="subunit">
    <text evidence="3">Tetramer of two alpha and two beta subunits.</text>
</comment>
<keyword evidence="12" id="KW-0694">RNA-binding</keyword>
<evidence type="ECO:0000313" key="19">
    <source>
        <dbReference type="EMBL" id="EJX05166.1"/>
    </source>
</evidence>
<evidence type="ECO:0000256" key="11">
    <source>
        <dbReference type="ARBA" id="ARBA00022842"/>
    </source>
</evidence>
<keyword evidence="14 19" id="KW-0030">Aminoacyl-tRNA synthetase</keyword>
<comment type="similarity">
    <text evidence="2">Belongs to the phenylalanyl-tRNA synthetase beta subunit family. Type 1 subfamily.</text>
</comment>
<dbReference type="InterPro" id="IPR004532">
    <property type="entry name" value="Phe-tRNA-ligase_IIc_bsu_bact"/>
</dbReference>
<dbReference type="NCBIfam" id="TIGR00472">
    <property type="entry name" value="pheT_bact"/>
    <property type="match status" value="1"/>
</dbReference>
<dbReference type="Pfam" id="PF03484">
    <property type="entry name" value="B5"/>
    <property type="match status" value="1"/>
</dbReference>
<feature type="domain" description="B5" evidence="18">
    <location>
        <begin position="418"/>
        <end position="494"/>
    </location>
</feature>
<organism evidence="19">
    <name type="scientific">gut metagenome</name>
    <dbReference type="NCBI Taxonomy" id="749906"/>
    <lineage>
        <taxon>unclassified sequences</taxon>
        <taxon>metagenomes</taxon>
        <taxon>organismal metagenomes</taxon>
    </lineage>
</organism>
<dbReference type="Gene3D" id="2.40.50.140">
    <property type="entry name" value="Nucleic acid-binding proteins"/>
    <property type="match status" value="1"/>
</dbReference>
<dbReference type="CDD" id="cd02796">
    <property type="entry name" value="tRNA_bind_bactPheRS"/>
    <property type="match status" value="1"/>
</dbReference>
<dbReference type="InterPro" id="IPR020825">
    <property type="entry name" value="Phe-tRNA_synthase-like_B3/B4"/>
</dbReference>
<dbReference type="InterPro" id="IPR005147">
    <property type="entry name" value="tRNA_synthase_B5-dom"/>
</dbReference>
<dbReference type="SMART" id="SM00874">
    <property type="entry name" value="B5"/>
    <property type="match status" value="1"/>
</dbReference>
<reference evidence="19" key="1">
    <citation type="journal article" date="2012" name="PLoS ONE">
        <title>Gene sets for utilization of primary and secondary nutrition supplies in the distal gut of endangered iberian lynx.</title>
        <authorList>
            <person name="Alcaide M."/>
            <person name="Messina E."/>
            <person name="Richter M."/>
            <person name="Bargiela R."/>
            <person name="Peplies J."/>
            <person name="Huws S.A."/>
            <person name="Newbold C.J."/>
            <person name="Golyshin P.N."/>
            <person name="Simon M.A."/>
            <person name="Lopez G."/>
            <person name="Yakimov M.M."/>
            <person name="Ferrer M."/>
        </authorList>
    </citation>
    <scope>NUCLEOTIDE SEQUENCE</scope>
</reference>
<evidence type="ECO:0000256" key="16">
    <source>
        <dbReference type="ARBA" id="ARBA00049255"/>
    </source>
</evidence>
<dbReference type="InterPro" id="IPR012340">
    <property type="entry name" value="NA-bd_OB-fold"/>
</dbReference>
<protein>
    <recommendedName>
        <fullName evidence="4">Phenylalanine--tRNA ligase beta subunit</fullName>
    </recommendedName>
    <alternativeName>
        <fullName evidence="15">Phenylalanyl-tRNA synthetase beta subunit</fullName>
    </alternativeName>
</protein>
<dbReference type="GO" id="GO:0000049">
    <property type="term" value="F:tRNA binding"/>
    <property type="evidence" value="ECO:0007669"/>
    <property type="project" value="UniProtKB-KW"/>
</dbReference>
<keyword evidence="6" id="KW-0820">tRNA-binding</keyword>
<dbReference type="GO" id="GO:0009328">
    <property type="term" value="C:phenylalanine-tRNA ligase complex"/>
    <property type="evidence" value="ECO:0007669"/>
    <property type="project" value="TreeGrafter"/>
</dbReference>
<keyword evidence="10" id="KW-0067">ATP-binding</keyword>
<dbReference type="SMART" id="SM00873">
    <property type="entry name" value="B3_4"/>
    <property type="match status" value="1"/>
</dbReference>
<dbReference type="AlphaFoldDB" id="J9CY40"/>
<dbReference type="SUPFAM" id="SSF56037">
    <property type="entry name" value="PheT/TilS domain"/>
    <property type="match status" value="1"/>
</dbReference>
<feature type="non-terminal residue" evidence="19">
    <location>
        <position position="1"/>
    </location>
</feature>
<dbReference type="GO" id="GO:0000287">
    <property type="term" value="F:magnesium ion binding"/>
    <property type="evidence" value="ECO:0007669"/>
    <property type="project" value="InterPro"/>
</dbReference>
<evidence type="ECO:0000256" key="6">
    <source>
        <dbReference type="ARBA" id="ARBA00022555"/>
    </source>
</evidence>
<dbReference type="Gene3D" id="3.50.40.10">
    <property type="entry name" value="Phenylalanyl-trna Synthetase, Chain B, domain 3"/>
    <property type="match status" value="1"/>
</dbReference>
<comment type="caution">
    <text evidence="19">The sequence shown here is derived from an EMBL/GenBank/DDBJ whole genome shotgun (WGS) entry which is preliminary data.</text>
</comment>
<dbReference type="PANTHER" id="PTHR10947">
    <property type="entry name" value="PHENYLALANYL-TRNA SYNTHETASE BETA CHAIN AND LEUCINE-RICH REPEAT-CONTAINING PROTEIN 47"/>
    <property type="match status" value="1"/>
</dbReference>
<evidence type="ECO:0000256" key="9">
    <source>
        <dbReference type="ARBA" id="ARBA00022741"/>
    </source>
</evidence>
<evidence type="ECO:0000256" key="5">
    <source>
        <dbReference type="ARBA" id="ARBA00022490"/>
    </source>
</evidence>
<sequence length="503" mass="54951">YNPFEMNISYNWLKEYVDFDLTAQEVAVALTSIGLEVGGVEEVQTIKGGLAGLVVGHVLTCEAHPNSDHMHVCSVDLGQGEPTQIVCGAANVAAGQKVIVATLGTKLYDGDSEFTIKRSKLRGVESNGMICAEDEIGVGASHEGIIVLPEDTPVGLPAATYYNIKSEYVIEVDITPNRADACSHYGVARDLYAWLVRNGYKTSLHRPDCDAFVVDNHDLDIAVEVENTEACPRYCAVTIKGCEVKESPEWLQNKLNLIGVRPINNIVDITNYIMFAYGQPLHCFDADMVEGGKVVVKTMPEGTSFVTLDGVEHKLSDRDLAICNANEPMCIAGVFGGKGSGTYDTTTNVLLESAYFHPTWVRKSARRHGLNTDASFRFERGIDPNGQIYALKQAALLVKELAGGTIAMDIKDVAQPMTQSFTVDLDYDYVHDLIGKTIPVEVIKEIVTSLEMKIVEETATGLKLEVPAYRVDVQRACDVVEDILRIYGYNNVEIPTAVKSSLT</sequence>
<dbReference type="PROSITE" id="PS51483">
    <property type="entry name" value="B5"/>
    <property type="match status" value="1"/>
</dbReference>
<feature type="domain" description="TRNA-binding" evidence="17">
    <location>
        <begin position="47"/>
        <end position="159"/>
    </location>
</feature>
<dbReference type="GO" id="GO:0004826">
    <property type="term" value="F:phenylalanine-tRNA ligase activity"/>
    <property type="evidence" value="ECO:0007669"/>
    <property type="project" value="UniProtKB-EC"/>
</dbReference>
<evidence type="ECO:0000259" key="17">
    <source>
        <dbReference type="PROSITE" id="PS50886"/>
    </source>
</evidence>
<evidence type="ECO:0000256" key="8">
    <source>
        <dbReference type="ARBA" id="ARBA00022723"/>
    </source>
</evidence>
<dbReference type="GO" id="GO:0005524">
    <property type="term" value="F:ATP binding"/>
    <property type="evidence" value="ECO:0007669"/>
    <property type="project" value="UniProtKB-KW"/>
</dbReference>
<dbReference type="GO" id="GO:0006432">
    <property type="term" value="P:phenylalanyl-tRNA aminoacylation"/>
    <property type="evidence" value="ECO:0007669"/>
    <property type="project" value="InterPro"/>
</dbReference>
<evidence type="ECO:0000256" key="7">
    <source>
        <dbReference type="ARBA" id="ARBA00022598"/>
    </source>
</evidence>
<name>J9CY40_9ZZZZ</name>
<evidence type="ECO:0000256" key="14">
    <source>
        <dbReference type="ARBA" id="ARBA00023146"/>
    </source>
</evidence>
<dbReference type="Pfam" id="PF03483">
    <property type="entry name" value="B3_4"/>
    <property type="match status" value="1"/>
</dbReference>
<keyword evidence="8" id="KW-0479">Metal-binding</keyword>
<keyword evidence="13" id="KW-0648">Protein biosynthesis</keyword>
<dbReference type="SUPFAM" id="SSF46955">
    <property type="entry name" value="Putative DNA-binding domain"/>
    <property type="match status" value="1"/>
</dbReference>
<dbReference type="Gene3D" id="3.30.56.10">
    <property type="match status" value="2"/>
</dbReference>
<keyword evidence="9" id="KW-0547">Nucleotide-binding</keyword>
<comment type="subcellular location">
    <subcellularLocation>
        <location evidence="1">Cytoplasm</location>
    </subcellularLocation>
</comment>
<dbReference type="SUPFAM" id="SSF50249">
    <property type="entry name" value="Nucleic acid-binding proteins"/>
    <property type="match status" value="1"/>
</dbReference>
<dbReference type="InterPro" id="IPR033714">
    <property type="entry name" value="tRNA_bind_bactPheRS"/>
</dbReference>
<evidence type="ECO:0000256" key="12">
    <source>
        <dbReference type="ARBA" id="ARBA00022884"/>
    </source>
</evidence>
<feature type="non-terminal residue" evidence="19">
    <location>
        <position position="503"/>
    </location>
</feature>
<keyword evidence="11" id="KW-0460">Magnesium</keyword>
<comment type="catalytic activity">
    <reaction evidence="16">
        <text>tRNA(Phe) + L-phenylalanine + ATP = L-phenylalanyl-tRNA(Phe) + AMP + diphosphate + H(+)</text>
        <dbReference type="Rhea" id="RHEA:19413"/>
        <dbReference type="Rhea" id="RHEA-COMP:9668"/>
        <dbReference type="Rhea" id="RHEA-COMP:9699"/>
        <dbReference type="ChEBI" id="CHEBI:15378"/>
        <dbReference type="ChEBI" id="CHEBI:30616"/>
        <dbReference type="ChEBI" id="CHEBI:33019"/>
        <dbReference type="ChEBI" id="CHEBI:58095"/>
        <dbReference type="ChEBI" id="CHEBI:78442"/>
        <dbReference type="ChEBI" id="CHEBI:78531"/>
        <dbReference type="ChEBI" id="CHEBI:456215"/>
        <dbReference type="EC" id="6.1.1.20"/>
    </reaction>
</comment>
<dbReference type="PROSITE" id="PS50886">
    <property type="entry name" value="TRBD"/>
    <property type="match status" value="1"/>
</dbReference>
<evidence type="ECO:0000256" key="3">
    <source>
        <dbReference type="ARBA" id="ARBA00011209"/>
    </source>
</evidence>
<evidence type="ECO:0000256" key="15">
    <source>
        <dbReference type="ARBA" id="ARBA00033189"/>
    </source>
</evidence>
<dbReference type="FunFam" id="3.50.40.10:FF:000001">
    <property type="entry name" value="Phenylalanine--tRNA ligase beta subunit"/>
    <property type="match status" value="1"/>
</dbReference>
<dbReference type="InterPro" id="IPR002547">
    <property type="entry name" value="tRNA-bd_dom"/>
</dbReference>
<evidence type="ECO:0000256" key="13">
    <source>
        <dbReference type="ARBA" id="ARBA00022917"/>
    </source>
</evidence>
<keyword evidence="7" id="KW-0436">Ligase</keyword>
<proteinExistence type="inferred from homology"/>
<dbReference type="InterPro" id="IPR045060">
    <property type="entry name" value="Phe-tRNA-ligase_IIc_bsu"/>
</dbReference>
<evidence type="ECO:0000259" key="18">
    <source>
        <dbReference type="PROSITE" id="PS51483"/>
    </source>
</evidence>
<keyword evidence="5" id="KW-0963">Cytoplasm</keyword>
<dbReference type="InterPro" id="IPR009061">
    <property type="entry name" value="DNA-bd_dom_put_sf"/>
</dbReference>
<dbReference type="Pfam" id="PF01588">
    <property type="entry name" value="tRNA_bind"/>
    <property type="match status" value="1"/>
</dbReference>
<dbReference type="PANTHER" id="PTHR10947:SF0">
    <property type="entry name" value="PHENYLALANINE--TRNA LIGASE BETA SUBUNIT"/>
    <property type="match status" value="1"/>
</dbReference>
<evidence type="ECO:0000256" key="4">
    <source>
        <dbReference type="ARBA" id="ARBA00017032"/>
    </source>
</evidence>
<dbReference type="NCBIfam" id="NF045760">
    <property type="entry name" value="YtpR"/>
    <property type="match status" value="1"/>
</dbReference>
<evidence type="ECO:0000256" key="2">
    <source>
        <dbReference type="ARBA" id="ARBA00008653"/>
    </source>
</evidence>
<dbReference type="InterPro" id="IPR005146">
    <property type="entry name" value="B3/B4_tRNA-bd"/>
</dbReference>